<accession>A0A1F7IMV5</accession>
<dbReference type="AlphaFoldDB" id="A0A1F7IMV5"/>
<evidence type="ECO:0000313" key="1">
    <source>
        <dbReference type="EMBL" id="OGK44632.1"/>
    </source>
</evidence>
<name>A0A1F7IMV5_9BACT</name>
<comment type="caution">
    <text evidence="1">The sequence shown here is derived from an EMBL/GenBank/DDBJ whole genome shotgun (WGS) entry which is preliminary data.</text>
</comment>
<dbReference type="Proteomes" id="UP000178040">
    <property type="component" value="Unassembled WGS sequence"/>
</dbReference>
<sequence length="203" mass="22714">MNENLTDLPHTALLERQGKNPLTVLEGWAKNATILGQTGAINYDPGRVPRLEPISGGRHFWDLDPLDSTNLFQDHNRSRLVGWIELLSTRMTQDELGKDLGEVNPISYIDNSGLVINYDSRLSGVGLANFREGLRQIFSEENLDYLETRASAPERTATVLLLLKVAGIIPYEQGEIDAITMHNKAESGGIGYLEWIRRKVQKS</sequence>
<proteinExistence type="predicted"/>
<reference evidence="1 2" key="1">
    <citation type="journal article" date="2016" name="Nat. Commun.">
        <title>Thousands of microbial genomes shed light on interconnected biogeochemical processes in an aquifer system.</title>
        <authorList>
            <person name="Anantharaman K."/>
            <person name="Brown C.T."/>
            <person name="Hug L.A."/>
            <person name="Sharon I."/>
            <person name="Castelle C.J."/>
            <person name="Probst A.J."/>
            <person name="Thomas B.C."/>
            <person name="Singh A."/>
            <person name="Wilkins M.J."/>
            <person name="Karaoz U."/>
            <person name="Brodie E.L."/>
            <person name="Williams K.H."/>
            <person name="Hubbard S.S."/>
            <person name="Banfield J.F."/>
        </authorList>
    </citation>
    <scope>NUCLEOTIDE SEQUENCE [LARGE SCALE GENOMIC DNA]</scope>
</reference>
<gene>
    <name evidence="1" type="ORF">A3B40_02815</name>
</gene>
<organism evidence="1 2">
    <name type="scientific">Candidatus Roizmanbacteria bacterium RIFCSPLOWO2_01_FULL_37_16</name>
    <dbReference type="NCBI Taxonomy" id="1802058"/>
    <lineage>
        <taxon>Bacteria</taxon>
        <taxon>Candidatus Roizmaniibacteriota</taxon>
    </lineage>
</organism>
<protein>
    <submittedName>
        <fullName evidence="1">Uncharacterized protein</fullName>
    </submittedName>
</protein>
<dbReference type="EMBL" id="MGAI01000025">
    <property type="protein sequence ID" value="OGK44632.1"/>
    <property type="molecule type" value="Genomic_DNA"/>
</dbReference>
<evidence type="ECO:0000313" key="2">
    <source>
        <dbReference type="Proteomes" id="UP000178040"/>
    </source>
</evidence>